<name>A0A9K3CZR4_9EUKA</name>
<comment type="caution">
    <text evidence="1">The sequence shown here is derived from an EMBL/GenBank/DDBJ whole genome shotgun (WGS) entry which is preliminary data.</text>
</comment>
<gene>
    <name evidence="1" type="ORF">KIPB_007240</name>
</gene>
<reference evidence="1 2" key="1">
    <citation type="journal article" date="2018" name="PLoS ONE">
        <title>The draft genome of Kipferlia bialata reveals reductive genome evolution in fornicate parasites.</title>
        <authorList>
            <person name="Tanifuji G."/>
            <person name="Takabayashi S."/>
            <person name="Kume K."/>
            <person name="Takagi M."/>
            <person name="Nakayama T."/>
            <person name="Kamikawa R."/>
            <person name="Inagaki Y."/>
            <person name="Hashimoto T."/>
        </authorList>
    </citation>
    <scope>NUCLEOTIDE SEQUENCE [LARGE SCALE GENOMIC DNA]</scope>
    <source>
        <strain evidence="1">NY0173</strain>
    </source>
</reference>
<dbReference type="AlphaFoldDB" id="A0A9K3CZR4"/>
<dbReference type="SUPFAM" id="SSF50965">
    <property type="entry name" value="Galactose oxidase, central domain"/>
    <property type="match status" value="1"/>
</dbReference>
<keyword evidence="2" id="KW-1185">Reference proteome</keyword>
<protein>
    <submittedName>
        <fullName evidence="1">Uncharacterized protein</fullName>
    </submittedName>
</protein>
<dbReference type="InterPro" id="IPR015915">
    <property type="entry name" value="Kelch-typ_b-propeller"/>
</dbReference>
<evidence type="ECO:0000313" key="2">
    <source>
        <dbReference type="Proteomes" id="UP000265618"/>
    </source>
</evidence>
<dbReference type="Gene3D" id="2.120.10.80">
    <property type="entry name" value="Kelch-type beta propeller"/>
    <property type="match status" value="1"/>
</dbReference>
<dbReference type="Proteomes" id="UP000265618">
    <property type="component" value="Unassembled WGS sequence"/>
</dbReference>
<organism evidence="1 2">
    <name type="scientific">Kipferlia bialata</name>
    <dbReference type="NCBI Taxonomy" id="797122"/>
    <lineage>
        <taxon>Eukaryota</taxon>
        <taxon>Metamonada</taxon>
        <taxon>Carpediemonas-like organisms</taxon>
        <taxon>Kipferlia</taxon>
    </lineage>
</organism>
<dbReference type="OrthoDB" id="10001928at2759"/>
<sequence>MPPNKWYDRCVAGRPVVTLEEDERLFPLTVSLGHNQVLITYTTNSCERLWKLLTLREDLTVSETAMWTPVSSVSRPAMAVFDGYLVVYSVASVSEDSDALEATMYLYSLEKRVWETVEHCNDVCPSPAEESILFTLNGHLSGGYKGDLWCFDIKTRVWTDLHLNTPRCIICDYEIPLVTADSCYFLSRRGFSLSWQGGSLVSRDEKVISHSTGLSMPYTPIEASIGDGSQRVVLSSMTATRYGLQTTCAAHVLDSVSMEMVPLESIPVRCGGWGRTVTAAMLNPTTAVVVGYRDVVVVDVGSHLQTSEFYSD</sequence>
<proteinExistence type="predicted"/>
<dbReference type="EMBL" id="BDIP01002003">
    <property type="protein sequence ID" value="GIQ85552.1"/>
    <property type="molecule type" value="Genomic_DNA"/>
</dbReference>
<dbReference type="InterPro" id="IPR011043">
    <property type="entry name" value="Gal_Oxase/kelch_b-propeller"/>
</dbReference>
<accession>A0A9K3CZR4</accession>
<evidence type="ECO:0000313" key="1">
    <source>
        <dbReference type="EMBL" id="GIQ85552.1"/>
    </source>
</evidence>